<reference evidence="2 3" key="1">
    <citation type="submission" date="2015-07" db="EMBL/GenBank/DDBJ databases">
        <title>Emmonsia species relationships and genome sequence.</title>
        <authorList>
            <person name="Cuomo C.A."/>
            <person name="Schwartz I.S."/>
            <person name="Kenyon C."/>
            <person name="de Hoog G.S."/>
            <person name="Govender N.P."/>
            <person name="Botha A."/>
            <person name="Moreno L."/>
            <person name="de Vries M."/>
            <person name="Munoz J.F."/>
            <person name="Stielow J.B."/>
        </authorList>
    </citation>
    <scope>NUCLEOTIDE SEQUENCE [LARGE SCALE GENOMIC DNA]</scope>
    <source>
        <strain evidence="2 3">CBS 136260</strain>
    </source>
</reference>
<sequence length="174" mass="18780">MPTPGVRLNPFGPVVSNTGSRESEYPSLEYMPSNQLPSSPLQSDHRVSTRSHTACASIDTSPSQRASASSSSRSAGPKPFKRSSGVELDHQCPKVPLHSMMHLFKFTCAAYGYTVVGKETTSGLWKHGSCEAEICQVLQKAQSSADPVLLGMIDLKPLLFLHDAGDIRHMLLVG</sequence>
<feature type="compositionally biased region" description="Polar residues" evidence="1">
    <location>
        <begin position="50"/>
        <end position="60"/>
    </location>
</feature>
<evidence type="ECO:0000256" key="1">
    <source>
        <dbReference type="SAM" id="MobiDB-lite"/>
    </source>
</evidence>
<evidence type="ECO:0000313" key="3">
    <source>
        <dbReference type="Proteomes" id="UP000091918"/>
    </source>
</evidence>
<feature type="compositionally biased region" description="Low complexity" evidence="1">
    <location>
        <begin position="32"/>
        <end position="42"/>
    </location>
</feature>
<protein>
    <submittedName>
        <fullName evidence="2">Uncharacterized protein</fullName>
    </submittedName>
</protein>
<keyword evidence="3" id="KW-1185">Reference proteome</keyword>
<dbReference type="AlphaFoldDB" id="A0A1B7NYL1"/>
<accession>A0A1B7NYL1</accession>
<dbReference type="STRING" id="1658172.A0A1B7NYL1"/>
<comment type="caution">
    <text evidence="2">The sequence shown here is derived from an EMBL/GenBank/DDBJ whole genome shotgun (WGS) entry which is preliminary data.</text>
</comment>
<feature type="compositionally biased region" description="Low complexity" evidence="1">
    <location>
        <begin position="61"/>
        <end position="75"/>
    </location>
</feature>
<name>A0A1B7NYL1_9EURO</name>
<dbReference type="EMBL" id="LGUA01000399">
    <property type="protein sequence ID" value="OAX81833.1"/>
    <property type="molecule type" value="Genomic_DNA"/>
</dbReference>
<organism evidence="2 3">
    <name type="scientific">Emergomyces africanus</name>
    <dbReference type="NCBI Taxonomy" id="1955775"/>
    <lineage>
        <taxon>Eukaryota</taxon>
        <taxon>Fungi</taxon>
        <taxon>Dikarya</taxon>
        <taxon>Ascomycota</taxon>
        <taxon>Pezizomycotina</taxon>
        <taxon>Eurotiomycetes</taxon>
        <taxon>Eurotiomycetidae</taxon>
        <taxon>Onygenales</taxon>
        <taxon>Ajellomycetaceae</taxon>
        <taxon>Emergomyces</taxon>
    </lineage>
</organism>
<gene>
    <name evidence="2" type="ORF">ACJ72_03823</name>
</gene>
<dbReference type="Proteomes" id="UP000091918">
    <property type="component" value="Unassembled WGS sequence"/>
</dbReference>
<dbReference type="OrthoDB" id="2156052at2759"/>
<proteinExistence type="predicted"/>
<feature type="region of interest" description="Disordered" evidence="1">
    <location>
        <begin position="1"/>
        <end position="87"/>
    </location>
</feature>
<evidence type="ECO:0000313" key="2">
    <source>
        <dbReference type="EMBL" id="OAX81833.1"/>
    </source>
</evidence>